<accession>A0A9W8WHU4</accession>
<gene>
    <name evidence="3" type="ORF">N0V84_003209</name>
</gene>
<feature type="compositionally biased region" description="Polar residues" evidence="1">
    <location>
        <begin position="179"/>
        <end position="212"/>
    </location>
</feature>
<feature type="compositionally biased region" description="Polar residues" evidence="1">
    <location>
        <begin position="432"/>
        <end position="444"/>
    </location>
</feature>
<feature type="compositionally biased region" description="Basic residues" evidence="1">
    <location>
        <begin position="12"/>
        <end position="25"/>
    </location>
</feature>
<protein>
    <recommendedName>
        <fullName evidence="2">DUF6590 domain-containing protein</fullName>
    </recommendedName>
</protein>
<evidence type="ECO:0000313" key="3">
    <source>
        <dbReference type="EMBL" id="KAJ4326159.1"/>
    </source>
</evidence>
<feature type="region of interest" description="Disordered" evidence="1">
    <location>
        <begin position="159"/>
        <end position="239"/>
    </location>
</feature>
<dbReference type="AlphaFoldDB" id="A0A9W8WHU4"/>
<keyword evidence="4" id="KW-1185">Reference proteome</keyword>
<evidence type="ECO:0000313" key="4">
    <source>
        <dbReference type="Proteomes" id="UP001140502"/>
    </source>
</evidence>
<name>A0A9W8WHU4_9HYPO</name>
<feature type="region of interest" description="Disordered" evidence="1">
    <location>
        <begin position="1"/>
        <end position="126"/>
    </location>
</feature>
<feature type="compositionally biased region" description="Acidic residues" evidence="1">
    <location>
        <begin position="447"/>
        <end position="457"/>
    </location>
</feature>
<dbReference type="Pfam" id="PF20233">
    <property type="entry name" value="DUF6590"/>
    <property type="match status" value="1"/>
</dbReference>
<evidence type="ECO:0000256" key="1">
    <source>
        <dbReference type="SAM" id="MobiDB-lite"/>
    </source>
</evidence>
<feature type="compositionally biased region" description="Basic and acidic residues" evidence="1">
    <location>
        <begin position="26"/>
        <end position="111"/>
    </location>
</feature>
<dbReference type="OrthoDB" id="3438983at2759"/>
<dbReference type="InterPro" id="IPR046497">
    <property type="entry name" value="DUF6590"/>
</dbReference>
<feature type="compositionally biased region" description="Basic and acidic residues" evidence="1">
    <location>
        <begin position="217"/>
        <end position="236"/>
    </location>
</feature>
<sequence>MPTHAYYGSCRISKRHPPRRGRNERRRGTDTWRPGRDSGGEKNDRRDTRDRRDDHRGHSSEQEQHRGHSSEREQHRGHSSEREQHRGHSSEREHHRDRSSEREQHSDARDERDDDDSAHNNCGRVSQDRYNYNINIKSFGDNDRSKNWNGNVLRDRNFNTYVRGKPKRDRFDNRRYSPGASSHQGSMDTSYASRTSSWVNSESNGGSSSDQPAPSIHEGKDTDETARRERDERDDGYYGARQAYSDFSRGDVVHGHMRPTDRVLEESELRFGTIISTAIHGQAREDTVSIDEFNKSLSGFGIVYSKYRKLIVVEEWTQHVVCIPLYSYNGRGLSGREGLACEYFDVRDMDDPNPEAGDTFLTLMAIRDREWPRENTFIEGRTVAKLTEKITFYRTDKCSVEGRIDQESLATLIPPYIHSSSNPLAKMLARSQAGTPTDKQTDGPTNDGEDEKEEGEI</sequence>
<reference evidence="3" key="1">
    <citation type="submission" date="2022-10" db="EMBL/GenBank/DDBJ databases">
        <title>Tapping the CABI collections for fungal endophytes: first genome assemblies for Collariella, Neodidymelliopsis, Ascochyta clinopodiicola, Didymella pomorum, Didymosphaeria variabile, Neocosmospora piperis and Neocucurbitaria cava.</title>
        <authorList>
            <person name="Hill R."/>
        </authorList>
    </citation>
    <scope>NUCLEOTIDE SEQUENCE</scope>
    <source>
        <strain evidence="3">IMI 366586</strain>
    </source>
</reference>
<feature type="domain" description="DUF6590" evidence="2">
    <location>
        <begin position="270"/>
        <end position="340"/>
    </location>
</feature>
<comment type="caution">
    <text evidence="3">The sequence shown here is derived from an EMBL/GenBank/DDBJ whole genome shotgun (WGS) entry which is preliminary data.</text>
</comment>
<evidence type="ECO:0000259" key="2">
    <source>
        <dbReference type="Pfam" id="PF20233"/>
    </source>
</evidence>
<feature type="region of interest" description="Disordered" evidence="1">
    <location>
        <begin position="427"/>
        <end position="457"/>
    </location>
</feature>
<dbReference type="Proteomes" id="UP001140502">
    <property type="component" value="Unassembled WGS sequence"/>
</dbReference>
<dbReference type="EMBL" id="JAPEUR010000044">
    <property type="protein sequence ID" value="KAJ4326159.1"/>
    <property type="molecule type" value="Genomic_DNA"/>
</dbReference>
<proteinExistence type="predicted"/>
<organism evidence="3 4">
    <name type="scientific">Fusarium piperis</name>
    <dbReference type="NCBI Taxonomy" id="1435070"/>
    <lineage>
        <taxon>Eukaryota</taxon>
        <taxon>Fungi</taxon>
        <taxon>Dikarya</taxon>
        <taxon>Ascomycota</taxon>
        <taxon>Pezizomycotina</taxon>
        <taxon>Sordariomycetes</taxon>
        <taxon>Hypocreomycetidae</taxon>
        <taxon>Hypocreales</taxon>
        <taxon>Nectriaceae</taxon>
        <taxon>Fusarium</taxon>
        <taxon>Fusarium solani species complex</taxon>
    </lineage>
</organism>